<keyword evidence="1" id="KW-0805">Transcription regulation</keyword>
<dbReference type="PROSITE" id="PS01124">
    <property type="entry name" value="HTH_ARAC_FAMILY_2"/>
    <property type="match status" value="1"/>
</dbReference>
<dbReference type="PANTHER" id="PTHR46796">
    <property type="entry name" value="HTH-TYPE TRANSCRIPTIONAL ACTIVATOR RHAS-RELATED"/>
    <property type="match status" value="1"/>
</dbReference>
<dbReference type="AlphaFoldDB" id="A0A3A9YDU5"/>
<evidence type="ECO:0000256" key="3">
    <source>
        <dbReference type="ARBA" id="ARBA00023163"/>
    </source>
</evidence>
<feature type="domain" description="HTH araC/xylS-type" evidence="4">
    <location>
        <begin position="224"/>
        <end position="325"/>
    </location>
</feature>
<sequence length="330" mass="36468">MTALRVETLDTTVVAPADRFALWVEMADRVSAPVAFTSEHAADFRGHARMIDLGGIELTRFRYQSLIGHRTPRLIRQADPEVYQIALATSGSCAISASRRDTAVPVGDFTLVDWGRPHDLEHAGAADGLTPAASVTAVIPRALLPLAADKVDRLTAARLCGSAGPGALLAQHLHRITRHPEQFRTTDAPYLADVTLSLVSALLARHLDAEDELPTDVRQRALLATVRDFLERHLDDPQLSPQVVADAHHISLRTLHRLFQTEDDTVAATIRRRRLERCRRDLADPLLRHRPVHLIGQRWGLTDRAHFSRAFRAAYGLGPQAYRASVGSLH</sequence>
<dbReference type="InterPro" id="IPR035418">
    <property type="entry name" value="AraC-bd_2"/>
</dbReference>
<gene>
    <name evidence="5" type="ORF">D7044_03865</name>
</gene>
<protein>
    <submittedName>
        <fullName evidence="5">Helix-turn-helix domain-containing protein</fullName>
    </submittedName>
</protein>
<dbReference type="SUPFAM" id="SSF46689">
    <property type="entry name" value="Homeodomain-like"/>
    <property type="match status" value="1"/>
</dbReference>
<proteinExistence type="predicted"/>
<evidence type="ECO:0000313" key="5">
    <source>
        <dbReference type="EMBL" id="RKN35322.1"/>
    </source>
</evidence>
<dbReference type="InterPro" id="IPR050204">
    <property type="entry name" value="AraC_XylS_family_regulators"/>
</dbReference>
<dbReference type="SMART" id="SM00342">
    <property type="entry name" value="HTH_ARAC"/>
    <property type="match status" value="1"/>
</dbReference>
<dbReference type="Pfam" id="PF12833">
    <property type="entry name" value="HTH_18"/>
    <property type="match status" value="1"/>
</dbReference>
<keyword evidence="3" id="KW-0804">Transcription</keyword>
<evidence type="ECO:0000256" key="1">
    <source>
        <dbReference type="ARBA" id="ARBA00023015"/>
    </source>
</evidence>
<evidence type="ECO:0000259" key="4">
    <source>
        <dbReference type="PROSITE" id="PS01124"/>
    </source>
</evidence>
<dbReference type="Gene3D" id="1.10.10.60">
    <property type="entry name" value="Homeodomain-like"/>
    <property type="match status" value="1"/>
</dbReference>
<dbReference type="InterPro" id="IPR009057">
    <property type="entry name" value="Homeodomain-like_sf"/>
</dbReference>
<name>A0A3A9YDU5_9ACTN</name>
<keyword evidence="2" id="KW-0238">DNA-binding</keyword>
<dbReference type="RefSeq" id="WP_120688001.1">
    <property type="nucleotide sequence ID" value="NZ_RAZT01000002.1"/>
</dbReference>
<dbReference type="EMBL" id="RAZT01000002">
    <property type="protein sequence ID" value="RKN35322.1"/>
    <property type="molecule type" value="Genomic_DNA"/>
</dbReference>
<evidence type="ECO:0000256" key="2">
    <source>
        <dbReference type="ARBA" id="ARBA00023125"/>
    </source>
</evidence>
<reference evidence="5 6" key="1">
    <citation type="submission" date="2018-09" db="EMBL/GenBank/DDBJ databases">
        <title>Micromonospora sp. nov. MS1-9, isolated from a root of Musa sp.</title>
        <authorList>
            <person name="Kuncharoen N."/>
            <person name="Kudo T."/>
            <person name="Ohkuma M."/>
            <person name="Yuki M."/>
            <person name="Tanasupawat S."/>
        </authorList>
    </citation>
    <scope>NUCLEOTIDE SEQUENCE [LARGE SCALE GENOMIC DNA]</scope>
    <source>
        <strain evidence="5 6">MS1-9</strain>
    </source>
</reference>
<dbReference type="GO" id="GO:0043565">
    <property type="term" value="F:sequence-specific DNA binding"/>
    <property type="evidence" value="ECO:0007669"/>
    <property type="project" value="InterPro"/>
</dbReference>
<dbReference type="PANTHER" id="PTHR46796:SF6">
    <property type="entry name" value="ARAC SUBFAMILY"/>
    <property type="match status" value="1"/>
</dbReference>
<organism evidence="5 6">
    <name type="scientific">Micromonospora musae</name>
    <dbReference type="NCBI Taxonomy" id="1894970"/>
    <lineage>
        <taxon>Bacteria</taxon>
        <taxon>Bacillati</taxon>
        <taxon>Actinomycetota</taxon>
        <taxon>Actinomycetes</taxon>
        <taxon>Micromonosporales</taxon>
        <taxon>Micromonosporaceae</taxon>
        <taxon>Micromonospora</taxon>
    </lineage>
</organism>
<dbReference type="Proteomes" id="UP000275865">
    <property type="component" value="Unassembled WGS sequence"/>
</dbReference>
<dbReference type="InterPro" id="IPR018060">
    <property type="entry name" value="HTH_AraC"/>
</dbReference>
<dbReference type="Pfam" id="PF14525">
    <property type="entry name" value="AraC_binding_2"/>
    <property type="match status" value="1"/>
</dbReference>
<comment type="caution">
    <text evidence="5">The sequence shown here is derived from an EMBL/GenBank/DDBJ whole genome shotgun (WGS) entry which is preliminary data.</text>
</comment>
<dbReference type="GO" id="GO:0003700">
    <property type="term" value="F:DNA-binding transcription factor activity"/>
    <property type="evidence" value="ECO:0007669"/>
    <property type="project" value="InterPro"/>
</dbReference>
<accession>A0A3A9YDU5</accession>
<evidence type="ECO:0000313" key="6">
    <source>
        <dbReference type="Proteomes" id="UP000275865"/>
    </source>
</evidence>